<dbReference type="SUPFAM" id="SSF88659">
    <property type="entry name" value="Sigma3 and sigma4 domains of RNA polymerase sigma factors"/>
    <property type="match status" value="1"/>
</dbReference>
<evidence type="ECO:0000313" key="8">
    <source>
        <dbReference type="EMBL" id="BBH16304.1"/>
    </source>
</evidence>
<dbReference type="SUPFAM" id="SSF88946">
    <property type="entry name" value="Sigma2 domain of RNA polymerase sigma factors"/>
    <property type="match status" value="1"/>
</dbReference>
<dbReference type="InterPro" id="IPR007627">
    <property type="entry name" value="RNA_pol_sigma70_r2"/>
</dbReference>
<dbReference type="PANTHER" id="PTHR43133">
    <property type="entry name" value="RNA POLYMERASE ECF-TYPE SIGMA FACTO"/>
    <property type="match status" value="1"/>
</dbReference>
<gene>
    <name evidence="8" type="ORF">Back2_05910</name>
</gene>
<feature type="domain" description="RNA polymerase sigma factor 70 region 4 type 2" evidence="7">
    <location>
        <begin position="135"/>
        <end position="187"/>
    </location>
</feature>
<dbReference type="NCBIfam" id="TIGR02937">
    <property type="entry name" value="sigma70-ECF"/>
    <property type="match status" value="1"/>
</dbReference>
<dbReference type="PANTHER" id="PTHR43133:SF8">
    <property type="entry name" value="RNA POLYMERASE SIGMA FACTOR HI_1459-RELATED"/>
    <property type="match status" value="1"/>
</dbReference>
<keyword evidence="4" id="KW-0238">DNA-binding</keyword>
<sequence>MAEIRRNGGYIDPVMRPAKADTSTVARAREGDPDAWRELYDAHAGRLLLWLRKTPLSDPSLDHEDLAMESWTLAASRIADFDEDDDAFPAWLFTVARNHLMNAVRKAARRATYATADLPEQIDLIDHTLRIEHDELVREAIAQLPAREGEVIACIDVVDLDVATTAAILGISRANVRMARSRGLARLRKAGWRV</sequence>
<keyword evidence="2" id="KW-0805">Transcription regulation</keyword>
<evidence type="ECO:0000256" key="3">
    <source>
        <dbReference type="ARBA" id="ARBA00023082"/>
    </source>
</evidence>
<keyword evidence="5" id="KW-0804">Transcription</keyword>
<evidence type="ECO:0000259" key="7">
    <source>
        <dbReference type="Pfam" id="PF08281"/>
    </source>
</evidence>
<proteinExistence type="inferred from homology"/>
<dbReference type="Gene3D" id="1.10.10.10">
    <property type="entry name" value="Winged helix-like DNA-binding domain superfamily/Winged helix DNA-binding domain"/>
    <property type="match status" value="1"/>
</dbReference>
<dbReference type="Pfam" id="PF08281">
    <property type="entry name" value="Sigma70_r4_2"/>
    <property type="match status" value="1"/>
</dbReference>
<dbReference type="Gene3D" id="1.10.1740.10">
    <property type="match status" value="1"/>
</dbReference>
<evidence type="ECO:0000256" key="2">
    <source>
        <dbReference type="ARBA" id="ARBA00023015"/>
    </source>
</evidence>
<dbReference type="Proteomes" id="UP000271573">
    <property type="component" value="Chromosome"/>
</dbReference>
<dbReference type="Pfam" id="PF04542">
    <property type="entry name" value="Sigma70_r2"/>
    <property type="match status" value="1"/>
</dbReference>
<dbReference type="KEGG" id="nbe:Back2_05910"/>
<dbReference type="CDD" id="cd06171">
    <property type="entry name" value="Sigma70_r4"/>
    <property type="match status" value="1"/>
</dbReference>
<name>A0A3G9IYP2_9ACTN</name>
<dbReference type="GO" id="GO:0016987">
    <property type="term" value="F:sigma factor activity"/>
    <property type="evidence" value="ECO:0007669"/>
    <property type="project" value="UniProtKB-KW"/>
</dbReference>
<dbReference type="InterPro" id="IPR013324">
    <property type="entry name" value="RNA_pol_sigma_r3/r4-like"/>
</dbReference>
<dbReference type="InterPro" id="IPR013249">
    <property type="entry name" value="RNA_pol_sigma70_r4_t2"/>
</dbReference>
<dbReference type="GO" id="GO:0003677">
    <property type="term" value="F:DNA binding"/>
    <property type="evidence" value="ECO:0007669"/>
    <property type="project" value="UniProtKB-KW"/>
</dbReference>
<evidence type="ECO:0000313" key="9">
    <source>
        <dbReference type="Proteomes" id="UP000271573"/>
    </source>
</evidence>
<evidence type="ECO:0000256" key="5">
    <source>
        <dbReference type="ARBA" id="ARBA00023163"/>
    </source>
</evidence>
<dbReference type="InterPro" id="IPR014284">
    <property type="entry name" value="RNA_pol_sigma-70_dom"/>
</dbReference>
<dbReference type="InterPro" id="IPR013325">
    <property type="entry name" value="RNA_pol_sigma_r2"/>
</dbReference>
<reference evidence="8 9" key="1">
    <citation type="submission" date="2018-11" db="EMBL/GenBank/DDBJ databases">
        <title>Complete genome sequence of Nocardioides baekrokdamisoli strain KCTC 39748.</title>
        <authorList>
            <person name="Kang S.W."/>
            <person name="Lee K.C."/>
            <person name="Kim K.K."/>
            <person name="Kim J.S."/>
            <person name="Kim D.S."/>
            <person name="Ko S.H."/>
            <person name="Yang S.H."/>
            <person name="Shin Y.K."/>
            <person name="Lee J.S."/>
        </authorList>
    </citation>
    <scope>NUCLEOTIDE SEQUENCE [LARGE SCALE GENOMIC DNA]</scope>
    <source>
        <strain evidence="8 9">KCTC 39748</strain>
    </source>
</reference>
<evidence type="ECO:0000259" key="6">
    <source>
        <dbReference type="Pfam" id="PF04542"/>
    </source>
</evidence>
<dbReference type="EMBL" id="AP019307">
    <property type="protein sequence ID" value="BBH16304.1"/>
    <property type="molecule type" value="Genomic_DNA"/>
</dbReference>
<accession>A0A3G9IYP2</accession>
<dbReference type="InterPro" id="IPR039425">
    <property type="entry name" value="RNA_pol_sigma-70-like"/>
</dbReference>
<dbReference type="GO" id="GO:0006352">
    <property type="term" value="P:DNA-templated transcription initiation"/>
    <property type="evidence" value="ECO:0007669"/>
    <property type="project" value="InterPro"/>
</dbReference>
<comment type="similarity">
    <text evidence="1">Belongs to the sigma-70 factor family. ECF subfamily.</text>
</comment>
<organism evidence="8 9">
    <name type="scientific">Nocardioides baekrokdamisoli</name>
    <dbReference type="NCBI Taxonomy" id="1804624"/>
    <lineage>
        <taxon>Bacteria</taxon>
        <taxon>Bacillati</taxon>
        <taxon>Actinomycetota</taxon>
        <taxon>Actinomycetes</taxon>
        <taxon>Propionibacteriales</taxon>
        <taxon>Nocardioidaceae</taxon>
        <taxon>Nocardioides</taxon>
    </lineage>
</organism>
<dbReference type="AlphaFoldDB" id="A0A3G9IYP2"/>
<evidence type="ECO:0000256" key="1">
    <source>
        <dbReference type="ARBA" id="ARBA00010641"/>
    </source>
</evidence>
<evidence type="ECO:0000256" key="4">
    <source>
        <dbReference type="ARBA" id="ARBA00023125"/>
    </source>
</evidence>
<feature type="domain" description="RNA polymerase sigma-70 region 2" evidence="6">
    <location>
        <begin position="39"/>
        <end position="110"/>
    </location>
</feature>
<keyword evidence="9" id="KW-1185">Reference proteome</keyword>
<keyword evidence="3" id="KW-0731">Sigma factor</keyword>
<dbReference type="InterPro" id="IPR036388">
    <property type="entry name" value="WH-like_DNA-bd_sf"/>
</dbReference>
<protein>
    <submittedName>
        <fullName evidence="8">RNA polymerase sigma factor</fullName>
    </submittedName>
</protein>